<evidence type="ECO:0008006" key="3">
    <source>
        <dbReference type="Google" id="ProtNLM"/>
    </source>
</evidence>
<protein>
    <recommendedName>
        <fullName evidence="3">DNA-binding protein</fullName>
    </recommendedName>
</protein>
<proteinExistence type="predicted"/>
<comment type="caution">
    <text evidence="1">The sequence shown here is derived from an EMBL/GenBank/DDBJ whole genome shotgun (WGS) entry which is preliminary data.</text>
</comment>
<gene>
    <name evidence="1" type="ORF">QRX88_18060</name>
</gene>
<name>A0ABD4ZXX2_ENTGA</name>
<evidence type="ECO:0000313" key="2">
    <source>
        <dbReference type="Proteomes" id="UP001241571"/>
    </source>
</evidence>
<organism evidence="1 2">
    <name type="scientific">Enterococcus gallinarum</name>
    <dbReference type="NCBI Taxonomy" id="1353"/>
    <lineage>
        <taxon>Bacteria</taxon>
        <taxon>Bacillati</taxon>
        <taxon>Bacillota</taxon>
        <taxon>Bacilli</taxon>
        <taxon>Lactobacillales</taxon>
        <taxon>Enterococcaceae</taxon>
        <taxon>Enterococcus</taxon>
    </lineage>
</organism>
<dbReference type="EMBL" id="JASUBT010000025">
    <property type="protein sequence ID" value="MDL4937609.1"/>
    <property type="molecule type" value="Genomic_DNA"/>
</dbReference>
<accession>A0ABD4ZXX2</accession>
<dbReference type="AlphaFoldDB" id="A0ABD4ZXX2"/>
<sequence length="81" mass="9104">MDKESIKSFQVWAQENLVTRKGAAKITGQSYAGISQAINRKVITPFLEFDGDPATSLVRLYLKSDVEAYAKQLQAKKQKQQ</sequence>
<dbReference type="Proteomes" id="UP001241571">
    <property type="component" value="Unassembled WGS sequence"/>
</dbReference>
<reference evidence="1 2" key="1">
    <citation type="submission" date="2023-06" db="EMBL/GenBank/DDBJ databases">
        <title>Acute promotion of culturable opportunistic pathogens and persistent increase of antibiotic resistance following antibiotic exposure in mouse gut microbiota.</title>
        <authorList>
            <person name="Li L."/>
            <person name="Wang B."/>
            <person name="Sun Y."/>
            <person name="Wang M."/>
            <person name="Xu H."/>
        </authorList>
    </citation>
    <scope>NUCLEOTIDE SEQUENCE [LARGE SCALE GENOMIC DNA]</scope>
    <source>
        <strain evidence="1 2">CRI2_2</strain>
    </source>
</reference>
<dbReference type="RefSeq" id="WP_135172309.1">
    <property type="nucleotide sequence ID" value="NZ_BSYC01000007.1"/>
</dbReference>
<evidence type="ECO:0000313" key="1">
    <source>
        <dbReference type="EMBL" id="MDL4937609.1"/>
    </source>
</evidence>